<evidence type="ECO:0000256" key="1">
    <source>
        <dbReference type="ARBA" id="ARBA00004687"/>
    </source>
</evidence>
<dbReference type="PANTHER" id="PTHR15231">
    <property type="entry name" value="PHOSPHATIDYLINOSITOL N-ACETYLGLUCOSAMINYLTRANSFERASE SUBUNIT H"/>
    <property type="match status" value="1"/>
</dbReference>
<comment type="caution">
    <text evidence="5">The sequence shown here is derived from an EMBL/GenBank/DDBJ whole genome shotgun (WGS) entry which is preliminary data.</text>
</comment>
<organism evidence="5 6">
    <name type="scientific">Kingdonia uniflora</name>
    <dbReference type="NCBI Taxonomy" id="39325"/>
    <lineage>
        <taxon>Eukaryota</taxon>
        <taxon>Viridiplantae</taxon>
        <taxon>Streptophyta</taxon>
        <taxon>Embryophyta</taxon>
        <taxon>Tracheophyta</taxon>
        <taxon>Spermatophyta</taxon>
        <taxon>Magnoliopsida</taxon>
        <taxon>Ranunculales</taxon>
        <taxon>Circaeasteraceae</taxon>
        <taxon>Kingdonia</taxon>
    </lineage>
</organism>
<dbReference type="Proteomes" id="UP000541444">
    <property type="component" value="Unassembled WGS sequence"/>
</dbReference>
<keyword evidence="3" id="KW-1133">Transmembrane helix</keyword>
<evidence type="ECO:0000256" key="2">
    <source>
        <dbReference type="ARBA" id="ARBA00009610"/>
    </source>
</evidence>
<evidence type="ECO:0000313" key="5">
    <source>
        <dbReference type="EMBL" id="KAF6154359.1"/>
    </source>
</evidence>
<reference evidence="5 6" key="1">
    <citation type="journal article" date="2020" name="IScience">
        <title>Genome Sequencing of the Endangered Kingdonia uniflora (Circaeasteraceae, Ranunculales) Reveals Potential Mechanisms of Evolutionary Specialization.</title>
        <authorList>
            <person name="Sun Y."/>
            <person name="Deng T."/>
            <person name="Zhang A."/>
            <person name="Moore M.J."/>
            <person name="Landis J.B."/>
            <person name="Lin N."/>
            <person name="Zhang H."/>
            <person name="Zhang X."/>
            <person name="Huang J."/>
            <person name="Zhang X."/>
            <person name="Sun H."/>
            <person name="Wang H."/>
        </authorList>
    </citation>
    <scope>NUCLEOTIDE SEQUENCE [LARGE SCALE GENOMIC DNA]</scope>
    <source>
        <strain evidence="5">TB1705</strain>
        <tissue evidence="5">Leaf</tissue>
    </source>
</reference>
<protein>
    <recommendedName>
        <fullName evidence="4">Phosphatidylinositol N-acetylglucosaminyltransferase subunit H conserved domain-containing protein</fullName>
    </recommendedName>
</protein>
<sequence length="187" mass="21300">MTVASPGRNKYVYIHEDHDGPLQEIDVHHILAQKNSTKNSLRCIALILLLAHMCCLMLLKERPGAFFLWNILLVAIVAKALLQASIMKESVVIMRGFGLQLETHFRSGRVVRRFVPFGKVLKAVLNECVTPVTCYWSLALIVRDEPELLLVFQELRLPVKLLVPIWKALRVAIDSKEITDTVKENNY</sequence>
<feature type="transmembrane region" description="Helical" evidence="3">
    <location>
        <begin position="41"/>
        <end position="59"/>
    </location>
</feature>
<dbReference type="Pfam" id="PF10181">
    <property type="entry name" value="PIG-H"/>
    <property type="match status" value="1"/>
</dbReference>
<feature type="transmembrane region" description="Helical" evidence="3">
    <location>
        <begin position="65"/>
        <end position="82"/>
    </location>
</feature>
<comment type="pathway">
    <text evidence="1">Glycolipid biosynthesis; glycosylphosphatidylinositol-anchor biosynthesis.</text>
</comment>
<keyword evidence="3" id="KW-0472">Membrane</keyword>
<gene>
    <name evidence="5" type="ORF">GIB67_026815</name>
</gene>
<dbReference type="OrthoDB" id="6256716at2759"/>
<keyword evidence="6" id="KW-1185">Reference proteome</keyword>
<name>A0A7J7MHG5_9MAGN</name>
<dbReference type="EMBL" id="JACGCM010001501">
    <property type="protein sequence ID" value="KAF6154359.1"/>
    <property type="molecule type" value="Genomic_DNA"/>
</dbReference>
<accession>A0A7J7MHG5</accession>
<dbReference type="InterPro" id="IPR044215">
    <property type="entry name" value="PIG-H"/>
</dbReference>
<evidence type="ECO:0000256" key="3">
    <source>
        <dbReference type="SAM" id="Phobius"/>
    </source>
</evidence>
<dbReference type="AlphaFoldDB" id="A0A7J7MHG5"/>
<evidence type="ECO:0000259" key="4">
    <source>
        <dbReference type="Pfam" id="PF10181"/>
    </source>
</evidence>
<proteinExistence type="inferred from homology"/>
<evidence type="ECO:0000313" key="6">
    <source>
        <dbReference type="Proteomes" id="UP000541444"/>
    </source>
</evidence>
<dbReference type="GO" id="GO:0000506">
    <property type="term" value="C:glycosylphosphatidylinositol-N-acetylglucosaminyltransferase (GPI-GnT) complex"/>
    <property type="evidence" value="ECO:0007669"/>
    <property type="project" value="InterPro"/>
</dbReference>
<dbReference type="GO" id="GO:0006506">
    <property type="term" value="P:GPI anchor biosynthetic process"/>
    <property type="evidence" value="ECO:0007669"/>
    <property type="project" value="UniProtKB-UniPathway"/>
</dbReference>
<keyword evidence="3" id="KW-0812">Transmembrane</keyword>
<dbReference type="UniPathway" id="UPA00196"/>
<dbReference type="InterPro" id="IPR019328">
    <property type="entry name" value="PIGH-H_dom"/>
</dbReference>
<dbReference type="PANTHER" id="PTHR15231:SF1">
    <property type="entry name" value="PHOSPHATIDYLINOSITOL N-ACETYLGLUCOSAMINYLTRANSFERASE SUBUNIT H"/>
    <property type="match status" value="1"/>
</dbReference>
<feature type="domain" description="Phosphatidylinositol N-acetylglucosaminyltransferase subunit H conserved" evidence="4">
    <location>
        <begin position="90"/>
        <end position="153"/>
    </location>
</feature>
<comment type="similarity">
    <text evidence="2">Belongs to the PIGH family.</text>
</comment>